<name>A0ABV9CFV7_9ACTN</name>
<feature type="compositionally biased region" description="Low complexity" evidence="1">
    <location>
        <begin position="1"/>
        <end position="64"/>
    </location>
</feature>
<dbReference type="EMBL" id="JBHSFP010000006">
    <property type="protein sequence ID" value="MFC4531655.1"/>
    <property type="molecule type" value="Genomic_DNA"/>
</dbReference>
<evidence type="ECO:0000256" key="1">
    <source>
        <dbReference type="SAM" id="MobiDB-lite"/>
    </source>
</evidence>
<accession>A0ABV9CFV7</accession>
<feature type="region of interest" description="Disordered" evidence="1">
    <location>
        <begin position="1"/>
        <end position="138"/>
    </location>
</feature>
<evidence type="ECO:0008006" key="5">
    <source>
        <dbReference type="Google" id="ProtNLM"/>
    </source>
</evidence>
<evidence type="ECO:0000256" key="2">
    <source>
        <dbReference type="SAM" id="Phobius"/>
    </source>
</evidence>
<evidence type="ECO:0000313" key="3">
    <source>
        <dbReference type="EMBL" id="MFC4531655.1"/>
    </source>
</evidence>
<dbReference type="RefSeq" id="WP_380840289.1">
    <property type="nucleotide sequence ID" value="NZ_JBHSFP010000006.1"/>
</dbReference>
<protein>
    <recommendedName>
        <fullName evidence="5">Serine/threonine protein kinase</fullName>
    </recommendedName>
</protein>
<evidence type="ECO:0000313" key="4">
    <source>
        <dbReference type="Proteomes" id="UP001596004"/>
    </source>
</evidence>
<keyword evidence="2" id="KW-0812">Transmembrane</keyword>
<proteinExistence type="predicted"/>
<sequence>MSPEQALAMAQAATDTAKAATEAKAAAEAAKTAKAPSASDTESVAEAASSSDAESVPEAASSSDTVEIRVRARPHVAGAAKRAEPVRGDAARGGAGGGRDESDEITVNVRRPGGPFPPRGGPASPAEPVARPRYAERRERPGALGAAVLRVGDIPIKAVYGIGALIATVAIVILIFALFSEDKPGDPVRVDPAQAGGPAVPSAPAKPTPPPIAVPPAPAAKAMTVFPGTGTPIAAYVLDRAAGITYVQYGAPWAKTSKPPFSAAQKVGSAKRPQALIASGPVPLAVPKAPTTYDGYRKLAVKAAKWTLRYQPAGSKFTWTVSQRARYNLGWVLGYKVGYVQGGKKHSSQAYVFVVSAPAKKKPAMLFATVTDAREALYHDLNMLFWTARAG</sequence>
<feature type="region of interest" description="Disordered" evidence="1">
    <location>
        <begin position="188"/>
        <end position="209"/>
    </location>
</feature>
<keyword evidence="2" id="KW-0472">Membrane</keyword>
<organism evidence="3 4">
    <name type="scientific">Sphaerisporangium dianthi</name>
    <dbReference type="NCBI Taxonomy" id="1436120"/>
    <lineage>
        <taxon>Bacteria</taxon>
        <taxon>Bacillati</taxon>
        <taxon>Actinomycetota</taxon>
        <taxon>Actinomycetes</taxon>
        <taxon>Streptosporangiales</taxon>
        <taxon>Streptosporangiaceae</taxon>
        <taxon>Sphaerisporangium</taxon>
    </lineage>
</organism>
<gene>
    <name evidence="3" type="ORF">ACFO60_12840</name>
</gene>
<keyword evidence="4" id="KW-1185">Reference proteome</keyword>
<comment type="caution">
    <text evidence="3">The sequence shown here is derived from an EMBL/GenBank/DDBJ whole genome shotgun (WGS) entry which is preliminary data.</text>
</comment>
<keyword evidence="2" id="KW-1133">Transmembrane helix</keyword>
<feature type="compositionally biased region" description="Basic and acidic residues" evidence="1">
    <location>
        <begin position="81"/>
        <end position="90"/>
    </location>
</feature>
<feature type="transmembrane region" description="Helical" evidence="2">
    <location>
        <begin position="158"/>
        <end position="179"/>
    </location>
</feature>
<dbReference type="Proteomes" id="UP001596004">
    <property type="component" value="Unassembled WGS sequence"/>
</dbReference>
<reference evidence="4" key="1">
    <citation type="journal article" date="2019" name="Int. J. Syst. Evol. Microbiol.">
        <title>The Global Catalogue of Microorganisms (GCM) 10K type strain sequencing project: providing services to taxonomists for standard genome sequencing and annotation.</title>
        <authorList>
            <consortium name="The Broad Institute Genomics Platform"/>
            <consortium name="The Broad Institute Genome Sequencing Center for Infectious Disease"/>
            <person name="Wu L."/>
            <person name="Ma J."/>
        </authorList>
    </citation>
    <scope>NUCLEOTIDE SEQUENCE [LARGE SCALE GENOMIC DNA]</scope>
    <source>
        <strain evidence="4">CGMCC 4.7132</strain>
    </source>
</reference>